<dbReference type="PANTHER" id="PTHR21207">
    <property type="entry name" value="PARKIN COREGULATED GENE PROTEIN PARK2 COREGULATED"/>
    <property type="match status" value="1"/>
</dbReference>
<keyword evidence="3" id="KW-1185">Reference proteome</keyword>
<name>A0A0M0KW90_9EUKA</name>
<dbReference type="EMBL" id="JWZX01000571">
    <property type="protein sequence ID" value="KOO43090.1"/>
    <property type="molecule type" value="Genomic_DNA"/>
</dbReference>
<evidence type="ECO:0000313" key="2">
    <source>
        <dbReference type="EMBL" id="KOO43090.1"/>
    </source>
</evidence>
<gene>
    <name evidence="2" type="ORF">Ctob_015411</name>
</gene>
<organism evidence="2 3">
    <name type="scientific">Chrysochromulina tobinii</name>
    <dbReference type="NCBI Taxonomy" id="1460289"/>
    <lineage>
        <taxon>Eukaryota</taxon>
        <taxon>Haptista</taxon>
        <taxon>Haptophyta</taxon>
        <taxon>Prymnesiophyceae</taxon>
        <taxon>Prymnesiales</taxon>
        <taxon>Chrysochromulinaceae</taxon>
        <taxon>Chrysochromulina</taxon>
    </lineage>
</organism>
<feature type="region of interest" description="Disordered" evidence="1">
    <location>
        <begin position="113"/>
        <end position="132"/>
    </location>
</feature>
<dbReference type="GO" id="GO:0030544">
    <property type="term" value="F:Hsp70 protein binding"/>
    <property type="evidence" value="ECO:0007669"/>
    <property type="project" value="TreeGrafter"/>
</dbReference>
<comment type="caution">
    <text evidence="2">The sequence shown here is derived from an EMBL/GenBank/DDBJ whole genome shotgun (WGS) entry which is preliminary data.</text>
</comment>
<dbReference type="PANTHER" id="PTHR21207:SF2">
    <property type="entry name" value="PARKIN COREGULATED GENE PROTEIN"/>
    <property type="match status" value="1"/>
</dbReference>
<proteinExistence type="predicted"/>
<accession>A0A0M0KW90</accession>
<evidence type="ECO:0000313" key="3">
    <source>
        <dbReference type="Proteomes" id="UP000037460"/>
    </source>
</evidence>
<protein>
    <submittedName>
        <fullName evidence="2">Parkin coregulated-like protein</fullName>
    </submittedName>
</protein>
<sequence length="349" mass="38156">MDLDQYGRLCARDAVIEQHRKRMYASPDSSEQRVRVSGLGGRLACLNGKHGLAGHRHNGRRRVIMEGMGGAAFAIKDENLSLAPPAPPETTYNRGAAAFQLKGFDEHPRRCVAGSGQPAYSTRTPTTERISPPLAGALLPRNDPPADFRACWQDGSLPVRLGADVNGELRWHDPLTGAEVVRDKVDARRWLPVLIEGLRDAESAGGAYVALRGAIELVGVAAKAGLLPSLVPSIVPALKAALDLRERTVVCMALRLLLLLLHADERVGLALRPHYKLLLPTMNAFLLKGQPSLSDEIEMAQWRRLNVEALVEEAIAAMERFGGAHAGKLIKNYVPVHRDQDECLHRGFR</sequence>
<feature type="compositionally biased region" description="Polar residues" evidence="1">
    <location>
        <begin position="118"/>
        <end position="129"/>
    </location>
</feature>
<evidence type="ECO:0000256" key="1">
    <source>
        <dbReference type="SAM" id="MobiDB-lite"/>
    </source>
</evidence>
<dbReference type="Pfam" id="PF10274">
    <property type="entry name" value="ParcG"/>
    <property type="match status" value="1"/>
</dbReference>
<reference evidence="3" key="1">
    <citation type="journal article" date="2015" name="PLoS Genet.">
        <title>Genome Sequence and Transcriptome Analyses of Chrysochromulina tobin: Metabolic Tools for Enhanced Algal Fitness in the Prominent Order Prymnesiales (Haptophyceae).</title>
        <authorList>
            <person name="Hovde B.T."/>
            <person name="Deodato C.R."/>
            <person name="Hunsperger H.M."/>
            <person name="Ryken S.A."/>
            <person name="Yost W."/>
            <person name="Jha R.K."/>
            <person name="Patterson J."/>
            <person name="Monnat R.J. Jr."/>
            <person name="Barlow S.B."/>
            <person name="Starkenburg S.R."/>
            <person name="Cattolico R.A."/>
        </authorList>
    </citation>
    <scope>NUCLEOTIDE SEQUENCE</scope>
    <source>
        <strain evidence="3">CCMP291</strain>
    </source>
</reference>
<dbReference type="GO" id="GO:0051879">
    <property type="term" value="F:Hsp90 protein binding"/>
    <property type="evidence" value="ECO:0007669"/>
    <property type="project" value="TreeGrafter"/>
</dbReference>
<dbReference type="InterPro" id="IPR019399">
    <property type="entry name" value="Parkin_co-regulated_protein"/>
</dbReference>
<dbReference type="Proteomes" id="UP000037460">
    <property type="component" value="Unassembled WGS sequence"/>
</dbReference>
<dbReference type="AlphaFoldDB" id="A0A0M0KW90"/>